<evidence type="ECO:0000256" key="8">
    <source>
        <dbReference type="SAM" id="Phobius"/>
    </source>
</evidence>
<evidence type="ECO:0000256" key="5">
    <source>
        <dbReference type="ARBA" id="ARBA00022989"/>
    </source>
</evidence>
<dbReference type="GO" id="GO:0006298">
    <property type="term" value="P:mismatch repair"/>
    <property type="evidence" value="ECO:0007669"/>
    <property type="project" value="InterPro"/>
</dbReference>
<evidence type="ECO:0000256" key="2">
    <source>
        <dbReference type="ARBA" id="ARBA00022692"/>
    </source>
</evidence>
<feature type="transmembrane region" description="Helical" evidence="8">
    <location>
        <begin position="311"/>
        <end position="329"/>
    </location>
</feature>
<feature type="domain" description="DNA mismatch repair proteins mutS family" evidence="9">
    <location>
        <begin position="401"/>
        <end position="578"/>
    </location>
</feature>
<evidence type="ECO:0000256" key="1">
    <source>
        <dbReference type="ARBA" id="ARBA00004651"/>
    </source>
</evidence>
<dbReference type="SUPFAM" id="SSF90123">
    <property type="entry name" value="ABC transporter transmembrane region"/>
    <property type="match status" value="1"/>
</dbReference>
<keyword evidence="3" id="KW-0547">Nucleotide-binding</keyword>
<evidence type="ECO:0000256" key="6">
    <source>
        <dbReference type="ARBA" id="ARBA00023125"/>
    </source>
</evidence>
<gene>
    <name evidence="10" type="ORF">IAD15_07860</name>
</gene>
<comment type="subcellular location">
    <subcellularLocation>
        <location evidence="1">Cell membrane</location>
        <topology evidence="1">Multi-pass membrane protein</topology>
    </subcellularLocation>
</comment>
<dbReference type="PANTHER" id="PTHR11361">
    <property type="entry name" value="DNA MISMATCH REPAIR PROTEIN MUTS FAMILY MEMBER"/>
    <property type="match status" value="1"/>
</dbReference>
<dbReference type="InterPro" id="IPR027417">
    <property type="entry name" value="P-loop_NTPase"/>
</dbReference>
<feature type="transmembrane region" description="Helical" evidence="8">
    <location>
        <begin position="224"/>
        <end position="243"/>
    </location>
</feature>
<organism evidence="10 11">
    <name type="scientific">Candidatus Fimiplasma intestinipullorum</name>
    <dbReference type="NCBI Taxonomy" id="2840825"/>
    <lineage>
        <taxon>Bacteria</taxon>
        <taxon>Bacillati</taxon>
        <taxon>Bacillota</taxon>
        <taxon>Clostridia</taxon>
        <taxon>Eubacteriales</taxon>
        <taxon>Candidatus Fimiplasma</taxon>
    </lineage>
</organism>
<dbReference type="GO" id="GO:0030983">
    <property type="term" value="F:mismatched DNA binding"/>
    <property type="evidence" value="ECO:0007669"/>
    <property type="project" value="InterPro"/>
</dbReference>
<dbReference type="EMBL" id="DVMJ01000065">
    <property type="protein sequence ID" value="HIU13967.1"/>
    <property type="molecule type" value="Genomic_DNA"/>
</dbReference>
<comment type="caution">
    <text evidence="10">The sequence shown here is derived from an EMBL/GenBank/DDBJ whole genome shotgun (WGS) entry which is preliminary data.</text>
</comment>
<reference evidence="10" key="2">
    <citation type="journal article" date="2021" name="PeerJ">
        <title>Extensive microbial diversity within the chicken gut microbiome revealed by metagenomics and culture.</title>
        <authorList>
            <person name="Gilroy R."/>
            <person name="Ravi A."/>
            <person name="Getino M."/>
            <person name="Pursley I."/>
            <person name="Horton D.L."/>
            <person name="Alikhan N.F."/>
            <person name="Baker D."/>
            <person name="Gharbi K."/>
            <person name="Hall N."/>
            <person name="Watson M."/>
            <person name="Adriaenssens E.M."/>
            <person name="Foster-Nyarko E."/>
            <person name="Jarju S."/>
            <person name="Secka A."/>
            <person name="Antonio M."/>
            <person name="Oren A."/>
            <person name="Chaudhuri R.R."/>
            <person name="La Ragione R."/>
            <person name="Hildebrand F."/>
            <person name="Pallen M.J."/>
        </authorList>
    </citation>
    <scope>NUCLEOTIDE SEQUENCE</scope>
    <source>
        <strain evidence="10">CHK195-11698</strain>
    </source>
</reference>
<feature type="transmembrane region" description="Helical" evidence="8">
    <location>
        <begin position="30"/>
        <end position="46"/>
    </location>
</feature>
<keyword evidence="6" id="KW-0238">DNA-binding</keyword>
<dbReference type="GO" id="GO:0005886">
    <property type="term" value="C:plasma membrane"/>
    <property type="evidence" value="ECO:0007669"/>
    <property type="project" value="UniProtKB-SubCell"/>
</dbReference>
<dbReference type="InterPro" id="IPR036640">
    <property type="entry name" value="ABC1_TM_sf"/>
</dbReference>
<proteinExistence type="predicted"/>
<feature type="transmembrane region" description="Helical" evidence="8">
    <location>
        <begin position="52"/>
        <end position="70"/>
    </location>
</feature>
<evidence type="ECO:0000256" key="4">
    <source>
        <dbReference type="ARBA" id="ARBA00022840"/>
    </source>
</evidence>
<dbReference type="SUPFAM" id="SSF52540">
    <property type="entry name" value="P-loop containing nucleoside triphosphate hydrolases"/>
    <property type="match status" value="1"/>
</dbReference>
<keyword evidence="7 8" id="KW-0472">Membrane</keyword>
<dbReference type="Proteomes" id="UP000824175">
    <property type="component" value="Unassembled WGS sequence"/>
</dbReference>
<protein>
    <recommendedName>
        <fullName evidence="9">DNA mismatch repair proteins mutS family domain-containing protein</fullName>
    </recommendedName>
</protein>
<keyword evidence="4" id="KW-0067">ATP-binding</keyword>
<keyword evidence="5 8" id="KW-1133">Transmembrane helix</keyword>
<dbReference type="Pfam" id="PF00488">
    <property type="entry name" value="MutS_V"/>
    <property type="match status" value="1"/>
</dbReference>
<sequence length="580" mass="66534">MTKKEWLEDHQNQLQETYTQLETKANQLSWIRLGTIVPAVILAIAGMVEWSFWMLACALVLLVGFGIIYTRHEALKRRLQHIRLESSVVDRLLARFDDRWQKEEGEAKTSWPVQDHYLYDLDVLGPRSLWSYLCFLKGEAAREDMLSLLTSVGLEHQASFHELASHPQLVLDIIVENERLSVSEQRKLAAKLDRTRPEWALQACLVVYPLALLASLYLLLTDSIAVGVVGCVLASVFFQLFYASRFQNRFDQLAAFLRTAKGMVEKSEVILSQPLQSDELAKLQQDLAEMKRHYASLQRLFQAIQVRYNPLLYLFLNMLCLYGGWLYVISMKTKSIDFEKWQYWEKRLARFESLTSLSTWLLVKEHLCDPIITTDHLSFEELCHPLMSEERAVGATASFDSCTCVITGSNMAGKTTFMRSLGLNLILVRIGLPAKARRLETPLLDVFTSMRVADDVNAGVSTFYGELMRIREMIDHVSDERPALYLIDEIFKGTNLKDRIIGAKAALQKLHVPHSFTFVSTHDEQLCSHEHIPIINIHFQEDYVDDKIVFDYRLKPGMATSTNAHYLMKMIGIIETGEEQ</sequence>
<dbReference type="PANTHER" id="PTHR11361:SF99">
    <property type="entry name" value="DNA MISMATCH REPAIR PROTEIN"/>
    <property type="match status" value="1"/>
</dbReference>
<reference evidence="10" key="1">
    <citation type="submission" date="2020-10" db="EMBL/GenBank/DDBJ databases">
        <authorList>
            <person name="Gilroy R."/>
        </authorList>
    </citation>
    <scope>NUCLEOTIDE SEQUENCE</scope>
    <source>
        <strain evidence="10">CHK195-11698</strain>
    </source>
</reference>
<dbReference type="AlphaFoldDB" id="A0A9D1HNL1"/>
<accession>A0A9D1HNL1</accession>
<name>A0A9D1HNL1_9FIRM</name>
<dbReference type="GO" id="GO:0005829">
    <property type="term" value="C:cytosol"/>
    <property type="evidence" value="ECO:0007669"/>
    <property type="project" value="TreeGrafter"/>
</dbReference>
<evidence type="ECO:0000313" key="10">
    <source>
        <dbReference type="EMBL" id="HIU13967.1"/>
    </source>
</evidence>
<dbReference type="InterPro" id="IPR000432">
    <property type="entry name" value="DNA_mismatch_repair_MutS_C"/>
</dbReference>
<dbReference type="GO" id="GO:0005524">
    <property type="term" value="F:ATP binding"/>
    <property type="evidence" value="ECO:0007669"/>
    <property type="project" value="UniProtKB-KW"/>
</dbReference>
<dbReference type="InterPro" id="IPR045076">
    <property type="entry name" value="MutS"/>
</dbReference>
<dbReference type="SMART" id="SM00534">
    <property type="entry name" value="MUTSac"/>
    <property type="match status" value="1"/>
</dbReference>
<evidence type="ECO:0000313" key="11">
    <source>
        <dbReference type="Proteomes" id="UP000824175"/>
    </source>
</evidence>
<evidence type="ECO:0000256" key="3">
    <source>
        <dbReference type="ARBA" id="ARBA00022741"/>
    </source>
</evidence>
<keyword evidence="2 8" id="KW-0812">Transmembrane</keyword>
<evidence type="ECO:0000259" key="9">
    <source>
        <dbReference type="SMART" id="SM00534"/>
    </source>
</evidence>
<dbReference type="Gene3D" id="3.40.50.300">
    <property type="entry name" value="P-loop containing nucleotide triphosphate hydrolases"/>
    <property type="match status" value="1"/>
</dbReference>
<evidence type="ECO:0000256" key="7">
    <source>
        <dbReference type="ARBA" id="ARBA00023136"/>
    </source>
</evidence>
<feature type="transmembrane region" description="Helical" evidence="8">
    <location>
        <begin position="199"/>
        <end position="218"/>
    </location>
</feature>
<dbReference type="GO" id="GO:0140664">
    <property type="term" value="F:ATP-dependent DNA damage sensor activity"/>
    <property type="evidence" value="ECO:0007669"/>
    <property type="project" value="InterPro"/>
</dbReference>